<dbReference type="GO" id="GO:0005737">
    <property type="term" value="C:cytoplasm"/>
    <property type="evidence" value="ECO:0007669"/>
    <property type="project" value="UniProtKB-SubCell"/>
</dbReference>
<dbReference type="InterPro" id="IPR027304">
    <property type="entry name" value="Trigger_fact/SurA_dom_sf"/>
</dbReference>
<dbReference type="SUPFAM" id="SSF54534">
    <property type="entry name" value="FKBP-like"/>
    <property type="match status" value="1"/>
</dbReference>
<evidence type="ECO:0000259" key="15">
    <source>
        <dbReference type="PROSITE" id="PS50059"/>
    </source>
</evidence>
<dbReference type="AlphaFoldDB" id="A0A2N5ZMY7"/>
<dbReference type="InterPro" id="IPR036611">
    <property type="entry name" value="Trigger_fac_ribosome-bd_sf"/>
</dbReference>
<comment type="subcellular location">
    <subcellularLocation>
        <location evidence="11">Cytoplasm</location>
    </subcellularLocation>
    <text evidence="11">About half TF is bound to the ribosome near the polypeptide exit tunnel while the other half is free in the cytoplasm.</text>
</comment>
<dbReference type="PANTHER" id="PTHR30560">
    <property type="entry name" value="TRIGGER FACTOR CHAPERONE AND PEPTIDYL-PROLYL CIS/TRANS ISOMERASE"/>
    <property type="match status" value="1"/>
</dbReference>
<evidence type="ECO:0000256" key="9">
    <source>
        <dbReference type="ARBA" id="ARBA00023306"/>
    </source>
</evidence>
<dbReference type="Pfam" id="PF05697">
    <property type="entry name" value="Trigger_N"/>
    <property type="match status" value="1"/>
</dbReference>
<evidence type="ECO:0000256" key="11">
    <source>
        <dbReference type="HAMAP-Rule" id="MF_00303"/>
    </source>
</evidence>
<dbReference type="EMBL" id="PKTG01000009">
    <property type="protein sequence ID" value="PLX20050.1"/>
    <property type="molecule type" value="Genomic_DNA"/>
</dbReference>
<dbReference type="Proteomes" id="UP000234857">
    <property type="component" value="Unassembled WGS sequence"/>
</dbReference>
<evidence type="ECO:0000256" key="8">
    <source>
        <dbReference type="ARBA" id="ARBA00023235"/>
    </source>
</evidence>
<keyword evidence="11" id="KW-0963">Cytoplasm</keyword>
<dbReference type="GO" id="GO:0015031">
    <property type="term" value="P:protein transport"/>
    <property type="evidence" value="ECO:0007669"/>
    <property type="project" value="UniProtKB-UniRule"/>
</dbReference>
<dbReference type="InterPro" id="IPR008880">
    <property type="entry name" value="Trigger_fac_C"/>
</dbReference>
<dbReference type="GO" id="GO:0051083">
    <property type="term" value="P:'de novo' cotranslational protein folding"/>
    <property type="evidence" value="ECO:0007669"/>
    <property type="project" value="TreeGrafter"/>
</dbReference>
<evidence type="ECO:0000256" key="14">
    <source>
        <dbReference type="SAM" id="Coils"/>
    </source>
</evidence>
<comment type="similarity">
    <text evidence="2 11 13">Belongs to the FKBP-type PPIase family. Tig subfamily.</text>
</comment>
<comment type="domain">
    <text evidence="11">Consists of 3 domains; the N-terminus binds the ribosome, the middle domain has PPIase activity, while the C-terminus has intrinsic chaperone activity on its own.</text>
</comment>
<dbReference type="HAMAP" id="MF_00303">
    <property type="entry name" value="Trigger_factor_Tig"/>
    <property type="match status" value="1"/>
</dbReference>
<dbReference type="PANTHER" id="PTHR30560:SF3">
    <property type="entry name" value="TRIGGER FACTOR-LIKE PROTEIN TIG, CHLOROPLASTIC"/>
    <property type="match status" value="1"/>
</dbReference>
<protein>
    <recommendedName>
        <fullName evidence="4 11">Trigger factor</fullName>
        <shortName evidence="11">TF</shortName>
        <ecNumber evidence="3 11">5.2.1.8</ecNumber>
    </recommendedName>
    <alternativeName>
        <fullName evidence="10 11">PPIase</fullName>
    </alternativeName>
</protein>
<evidence type="ECO:0000256" key="13">
    <source>
        <dbReference type="RuleBase" id="RU003914"/>
    </source>
</evidence>
<keyword evidence="9 11" id="KW-0131">Cell cycle</keyword>
<comment type="function">
    <text evidence="11">Involved in protein export. Acts as a chaperone by maintaining the newly synthesized protein in an open conformation. Functions as a peptidyl-prolyl cis-trans isomerase.</text>
</comment>
<dbReference type="InterPro" id="IPR037041">
    <property type="entry name" value="Trigger_fac_C_sf"/>
</dbReference>
<accession>A0A2N5ZMY7</accession>
<proteinExistence type="inferred from homology"/>
<dbReference type="Pfam" id="PF00254">
    <property type="entry name" value="FKBP_C"/>
    <property type="match status" value="1"/>
</dbReference>
<dbReference type="GO" id="GO:0043022">
    <property type="term" value="F:ribosome binding"/>
    <property type="evidence" value="ECO:0007669"/>
    <property type="project" value="TreeGrafter"/>
</dbReference>
<keyword evidence="5 11" id="KW-0132">Cell division</keyword>
<dbReference type="PROSITE" id="PS50059">
    <property type="entry name" value="FKBP_PPIASE"/>
    <property type="match status" value="1"/>
</dbReference>
<dbReference type="GO" id="GO:0044183">
    <property type="term" value="F:protein folding chaperone"/>
    <property type="evidence" value="ECO:0007669"/>
    <property type="project" value="TreeGrafter"/>
</dbReference>
<comment type="caution">
    <text evidence="16">The sequence shown here is derived from an EMBL/GenBank/DDBJ whole genome shotgun (WGS) entry which is preliminary data.</text>
</comment>
<evidence type="ECO:0000256" key="2">
    <source>
        <dbReference type="ARBA" id="ARBA00005464"/>
    </source>
</evidence>
<feature type="coiled-coil region" evidence="14">
    <location>
        <begin position="148"/>
        <end position="175"/>
    </location>
</feature>
<dbReference type="GO" id="GO:0043335">
    <property type="term" value="P:protein unfolding"/>
    <property type="evidence" value="ECO:0007669"/>
    <property type="project" value="TreeGrafter"/>
</dbReference>
<dbReference type="SUPFAM" id="SSF102735">
    <property type="entry name" value="Trigger factor ribosome-binding domain"/>
    <property type="match status" value="1"/>
</dbReference>
<evidence type="ECO:0000256" key="10">
    <source>
        <dbReference type="ARBA" id="ARBA00029986"/>
    </source>
</evidence>
<evidence type="ECO:0000313" key="17">
    <source>
        <dbReference type="Proteomes" id="UP000234857"/>
    </source>
</evidence>
<dbReference type="GO" id="GO:0051301">
    <property type="term" value="P:cell division"/>
    <property type="evidence" value="ECO:0007669"/>
    <property type="project" value="UniProtKB-KW"/>
</dbReference>
<dbReference type="Gene3D" id="3.30.70.1050">
    <property type="entry name" value="Trigger factor ribosome-binding domain"/>
    <property type="match status" value="1"/>
</dbReference>
<dbReference type="NCBIfam" id="TIGR00115">
    <property type="entry name" value="tig"/>
    <property type="match status" value="1"/>
</dbReference>
<feature type="domain" description="PPIase FKBP-type" evidence="15">
    <location>
        <begin position="176"/>
        <end position="264"/>
    </location>
</feature>
<dbReference type="PIRSF" id="PIRSF003095">
    <property type="entry name" value="Trigger_factor"/>
    <property type="match status" value="1"/>
</dbReference>
<evidence type="ECO:0000256" key="5">
    <source>
        <dbReference type="ARBA" id="ARBA00022618"/>
    </source>
</evidence>
<keyword evidence="7 11" id="KW-0143">Chaperone</keyword>
<evidence type="ECO:0000256" key="12">
    <source>
        <dbReference type="PROSITE-ProRule" id="PRU00277"/>
    </source>
</evidence>
<keyword evidence="14" id="KW-0175">Coiled coil</keyword>
<keyword evidence="6 11" id="KW-0697">Rotamase</keyword>
<evidence type="ECO:0000256" key="6">
    <source>
        <dbReference type="ARBA" id="ARBA00023110"/>
    </source>
</evidence>
<dbReference type="SUPFAM" id="SSF109998">
    <property type="entry name" value="Triger factor/SurA peptide-binding domain-like"/>
    <property type="match status" value="1"/>
</dbReference>
<keyword evidence="8 11" id="KW-0413">Isomerase</keyword>
<dbReference type="Pfam" id="PF05698">
    <property type="entry name" value="Trigger_C"/>
    <property type="match status" value="1"/>
</dbReference>
<dbReference type="EC" id="5.2.1.8" evidence="3 11"/>
<dbReference type="FunFam" id="3.10.50.40:FF:000001">
    <property type="entry name" value="Trigger factor"/>
    <property type="match status" value="1"/>
</dbReference>
<dbReference type="InterPro" id="IPR046357">
    <property type="entry name" value="PPIase_dom_sf"/>
</dbReference>
<dbReference type="Gene3D" id="3.10.50.40">
    <property type="match status" value="1"/>
</dbReference>
<dbReference type="InterPro" id="IPR008881">
    <property type="entry name" value="Trigger_fac_ribosome-bd_bac"/>
</dbReference>
<gene>
    <name evidence="11" type="primary">tig</name>
    <name evidence="16" type="ORF">C0601_00225</name>
</gene>
<dbReference type="Gene3D" id="1.10.3120.10">
    <property type="entry name" value="Trigger factor, C-terminal domain"/>
    <property type="match status" value="1"/>
</dbReference>
<evidence type="ECO:0000256" key="1">
    <source>
        <dbReference type="ARBA" id="ARBA00000971"/>
    </source>
</evidence>
<dbReference type="InterPro" id="IPR005215">
    <property type="entry name" value="Trig_fac"/>
</dbReference>
<organism evidence="16 17">
    <name type="scientific">Muiribacterium halophilum</name>
    <dbReference type="NCBI Taxonomy" id="2053465"/>
    <lineage>
        <taxon>Bacteria</taxon>
        <taxon>Candidatus Muiribacteriota</taxon>
        <taxon>Candidatus Muiribacteriia</taxon>
        <taxon>Candidatus Muiribacteriales</taxon>
        <taxon>Candidatus Muiribacteriaceae</taxon>
        <taxon>Candidatus Muiribacterium</taxon>
    </lineage>
</organism>
<evidence type="ECO:0000256" key="7">
    <source>
        <dbReference type="ARBA" id="ARBA00023186"/>
    </source>
</evidence>
<comment type="catalytic activity">
    <reaction evidence="1 11 12">
        <text>[protein]-peptidylproline (omega=180) = [protein]-peptidylproline (omega=0)</text>
        <dbReference type="Rhea" id="RHEA:16237"/>
        <dbReference type="Rhea" id="RHEA-COMP:10747"/>
        <dbReference type="Rhea" id="RHEA-COMP:10748"/>
        <dbReference type="ChEBI" id="CHEBI:83833"/>
        <dbReference type="ChEBI" id="CHEBI:83834"/>
        <dbReference type="EC" id="5.2.1.8"/>
    </reaction>
</comment>
<reference evidence="16 17" key="1">
    <citation type="submission" date="2017-11" db="EMBL/GenBank/DDBJ databases">
        <title>Genome-resolved metagenomics identifies genetic mobility, metabolic interactions, and unexpected diversity in perchlorate-reducing communities.</title>
        <authorList>
            <person name="Barnum T.P."/>
            <person name="Figueroa I.A."/>
            <person name="Carlstrom C.I."/>
            <person name="Lucas L.N."/>
            <person name="Engelbrektson A.L."/>
            <person name="Coates J.D."/>
        </authorList>
    </citation>
    <scope>NUCLEOTIDE SEQUENCE [LARGE SCALE GENOMIC DNA]</scope>
    <source>
        <strain evidence="16">BM706</strain>
    </source>
</reference>
<name>A0A2N5ZMY7_MUIH1</name>
<dbReference type="InterPro" id="IPR001179">
    <property type="entry name" value="PPIase_FKBP_dom"/>
</dbReference>
<dbReference type="GO" id="GO:0003755">
    <property type="term" value="F:peptidyl-prolyl cis-trans isomerase activity"/>
    <property type="evidence" value="ECO:0007669"/>
    <property type="project" value="UniProtKB-UniRule"/>
</dbReference>
<evidence type="ECO:0000313" key="16">
    <source>
        <dbReference type="EMBL" id="PLX20050.1"/>
    </source>
</evidence>
<evidence type="ECO:0000256" key="4">
    <source>
        <dbReference type="ARBA" id="ARBA00016902"/>
    </source>
</evidence>
<evidence type="ECO:0000256" key="3">
    <source>
        <dbReference type="ARBA" id="ARBA00013194"/>
    </source>
</evidence>
<sequence>MKKLNVDRRKLMQVNEMERNSEGKVVYKITLPSKKVDEAIERVYKDLVKIVNIPGFRKGKVPKKVLEVRVGKEYFQEEAKKILVEESYYEAFKKIEDKALSQEIDNLDLTVGKDFTYEIKLETIPEVDIKSESYKGLEIKFTPEAFSDDKVEKAIEDLRKRHAEQDEKKDGAIEKGDVAIIDFLGKVDGTPFEGGEGKDYSLEIGSKTFIDNFEDQLIGLKVGDKKDVKATFPEDYREEKLAGKEATFEVEIKMIKEMKLPEINEEFLKKVNYKTEEEMKKDLEKKTKEMVENNNKVGLENKLVDAAVENSKIEAPEKMVEYLIDKQIEEIEQNMKKYFPHMTINDYLKAINTTMENLRDQQRDKAKKQAQAEFVLKNIARIEKIEATEEDVKGHIEKMAEGMNQKPDKLMEVIEMQGNMKFVKEEVQLQKTVDFLK</sequence>